<proteinExistence type="predicted"/>
<dbReference type="KEGG" id="drm:Dred_1433"/>
<dbReference type="GO" id="GO:0008168">
    <property type="term" value="F:methyltransferase activity"/>
    <property type="evidence" value="ECO:0007669"/>
    <property type="project" value="UniProtKB-KW"/>
</dbReference>
<accession>A4J4G0</accession>
<dbReference type="eggNOG" id="COG2226">
    <property type="taxonomic scope" value="Bacteria"/>
</dbReference>
<protein>
    <submittedName>
        <fullName evidence="1">Methyltransferase type 11</fullName>
    </submittedName>
</protein>
<organism evidence="1 2">
    <name type="scientific">Desulforamulus reducens (strain ATCC BAA-1160 / DSM 100696 / MI-1)</name>
    <name type="common">Desulfotomaculum reducens</name>
    <dbReference type="NCBI Taxonomy" id="349161"/>
    <lineage>
        <taxon>Bacteria</taxon>
        <taxon>Bacillati</taxon>
        <taxon>Bacillota</taxon>
        <taxon>Clostridia</taxon>
        <taxon>Eubacteriales</taxon>
        <taxon>Peptococcaceae</taxon>
        <taxon>Desulforamulus</taxon>
    </lineage>
</organism>
<dbReference type="RefSeq" id="WP_011877782.1">
    <property type="nucleotide sequence ID" value="NC_009253.1"/>
</dbReference>
<reference evidence="1 2" key="1">
    <citation type="submission" date="2007-03" db="EMBL/GenBank/DDBJ databases">
        <title>Complete sequence of Desulfotomaculum reducens MI-1.</title>
        <authorList>
            <consortium name="US DOE Joint Genome Institute"/>
            <person name="Copeland A."/>
            <person name="Lucas S."/>
            <person name="Lapidus A."/>
            <person name="Barry K."/>
            <person name="Detter J.C."/>
            <person name="Glavina del Rio T."/>
            <person name="Hammon N."/>
            <person name="Israni S."/>
            <person name="Dalin E."/>
            <person name="Tice H."/>
            <person name="Pitluck S."/>
            <person name="Sims D."/>
            <person name="Brettin T."/>
            <person name="Bruce D."/>
            <person name="Han C."/>
            <person name="Tapia R."/>
            <person name="Schmutz J."/>
            <person name="Larimer F."/>
            <person name="Land M."/>
            <person name="Hauser L."/>
            <person name="Kyrpides N."/>
            <person name="Kim E."/>
            <person name="Tebo B.M."/>
            <person name="Richardson P."/>
        </authorList>
    </citation>
    <scope>NUCLEOTIDE SEQUENCE [LARGE SCALE GENOMIC DNA]</scope>
    <source>
        <strain evidence="1 2">MI-1</strain>
    </source>
</reference>
<dbReference type="PANTHER" id="PTHR43591">
    <property type="entry name" value="METHYLTRANSFERASE"/>
    <property type="match status" value="1"/>
</dbReference>
<keyword evidence="1" id="KW-0808">Transferase</keyword>
<dbReference type="HOGENOM" id="CLU_037990_16_1_9"/>
<keyword evidence="1" id="KW-0489">Methyltransferase</keyword>
<dbReference type="AlphaFoldDB" id="A4J4G0"/>
<dbReference type="STRING" id="349161.Dred_1433"/>
<dbReference type="PANTHER" id="PTHR43591:SF24">
    <property type="entry name" value="2-METHOXY-6-POLYPRENYL-1,4-BENZOQUINOL METHYLASE, MITOCHONDRIAL"/>
    <property type="match status" value="1"/>
</dbReference>
<dbReference type="SUPFAM" id="SSF53335">
    <property type="entry name" value="S-adenosyl-L-methionine-dependent methyltransferases"/>
    <property type="match status" value="1"/>
</dbReference>
<keyword evidence="2" id="KW-1185">Reference proteome</keyword>
<dbReference type="OrthoDB" id="9784101at2"/>
<dbReference type="InterPro" id="IPR029063">
    <property type="entry name" value="SAM-dependent_MTases_sf"/>
</dbReference>
<dbReference type="CDD" id="cd02440">
    <property type="entry name" value="AdoMet_MTases"/>
    <property type="match status" value="1"/>
</dbReference>
<name>A4J4G0_DESRM</name>
<evidence type="ECO:0000313" key="2">
    <source>
        <dbReference type="Proteomes" id="UP000001556"/>
    </source>
</evidence>
<dbReference type="EMBL" id="CP000612">
    <property type="protein sequence ID" value="ABO49963.1"/>
    <property type="molecule type" value="Genomic_DNA"/>
</dbReference>
<gene>
    <name evidence="1" type="ordered locus">Dred_1433</name>
</gene>
<dbReference type="Pfam" id="PF01209">
    <property type="entry name" value="Ubie_methyltran"/>
    <property type="match status" value="1"/>
</dbReference>
<dbReference type="GO" id="GO:0032259">
    <property type="term" value="P:methylation"/>
    <property type="evidence" value="ECO:0007669"/>
    <property type="project" value="UniProtKB-KW"/>
</dbReference>
<dbReference type="Gene3D" id="3.40.50.150">
    <property type="entry name" value="Vaccinia Virus protein VP39"/>
    <property type="match status" value="1"/>
</dbReference>
<evidence type="ECO:0000313" key="1">
    <source>
        <dbReference type="EMBL" id="ABO49963.1"/>
    </source>
</evidence>
<dbReference type="Proteomes" id="UP000001556">
    <property type="component" value="Chromosome"/>
</dbReference>
<sequence length="190" mass="21245">MAHVFDAKKMAKLADPRRREFIPTEKILSIMNLVKGKKLLDLGCGIGYLTIPAAKAVGSEGFVFGLDIQEEMLVEALTRSRSQNLPQIAWVLSAPDYITLPTESVHYITMVMVAHEIPNLRKMLQECRRVLQPGGRIGIVEWNDTFTQIGPPLDHRLKAEDLSLLLQENGFKGMVVTDISEAVYITTAIR</sequence>